<organism evidence="2 3">
    <name type="scientific">Roseospira visakhapatnamensis</name>
    <dbReference type="NCBI Taxonomy" id="390880"/>
    <lineage>
        <taxon>Bacteria</taxon>
        <taxon>Pseudomonadati</taxon>
        <taxon>Pseudomonadota</taxon>
        <taxon>Alphaproteobacteria</taxon>
        <taxon>Rhodospirillales</taxon>
        <taxon>Rhodospirillaceae</taxon>
        <taxon>Roseospira</taxon>
    </lineage>
</organism>
<dbReference type="AlphaFoldDB" id="A0A7W6R9U7"/>
<keyword evidence="1" id="KW-0732">Signal</keyword>
<evidence type="ECO:0000313" key="2">
    <source>
        <dbReference type="EMBL" id="MBB4264548.1"/>
    </source>
</evidence>
<feature type="chain" id="PRO_5030574238" description="Lipoprotein" evidence="1">
    <location>
        <begin position="26"/>
        <end position="241"/>
    </location>
</feature>
<sequence>MTPRLGMAVVALGVLAGCASSGDIADPVTRKLTWFSFLNGDDIRATCAPGAPLRVRLVHNADYMVRVRVYDLVEPPPAPQGPPPGSLVLMTRVLGPTPASLTVDPAAPGLALAPLGGRVARRVIGPGDAARLRAALEADGLDGGPPTVRRLDSHEFWWLAVGCLDGRMRIQAWADPDPGYAALTAPARLRALDGTGIPIRTPADEPHGGNPVMYDRARADKEVRFRLSVGPEGINGPPRLP</sequence>
<evidence type="ECO:0000256" key="1">
    <source>
        <dbReference type="SAM" id="SignalP"/>
    </source>
</evidence>
<feature type="signal peptide" evidence="1">
    <location>
        <begin position="1"/>
        <end position="25"/>
    </location>
</feature>
<evidence type="ECO:0000313" key="3">
    <source>
        <dbReference type="Proteomes" id="UP000554286"/>
    </source>
</evidence>
<proteinExistence type="predicted"/>
<dbReference type="PROSITE" id="PS51257">
    <property type="entry name" value="PROKAR_LIPOPROTEIN"/>
    <property type="match status" value="1"/>
</dbReference>
<dbReference type="EMBL" id="JACIGK010000001">
    <property type="protein sequence ID" value="MBB4264548.1"/>
    <property type="molecule type" value="Genomic_DNA"/>
</dbReference>
<protein>
    <recommendedName>
        <fullName evidence="4">Lipoprotein</fullName>
    </recommendedName>
</protein>
<evidence type="ECO:0008006" key="4">
    <source>
        <dbReference type="Google" id="ProtNLM"/>
    </source>
</evidence>
<name>A0A7W6R9U7_9PROT</name>
<accession>A0A7W6R9U7</accession>
<gene>
    <name evidence="2" type="ORF">GGD89_000154</name>
</gene>
<dbReference type="Proteomes" id="UP000554286">
    <property type="component" value="Unassembled WGS sequence"/>
</dbReference>
<reference evidence="2 3" key="1">
    <citation type="submission" date="2020-08" db="EMBL/GenBank/DDBJ databases">
        <title>Genome sequencing of Purple Non-Sulfur Bacteria from various extreme environments.</title>
        <authorList>
            <person name="Mayer M."/>
        </authorList>
    </citation>
    <scope>NUCLEOTIDE SEQUENCE [LARGE SCALE GENOMIC DNA]</scope>
    <source>
        <strain evidence="2 3">JA131</strain>
    </source>
</reference>
<dbReference type="RefSeq" id="WP_184042180.1">
    <property type="nucleotide sequence ID" value="NZ_JACIGK010000001.1"/>
</dbReference>
<keyword evidence="3" id="KW-1185">Reference proteome</keyword>
<comment type="caution">
    <text evidence="2">The sequence shown here is derived from an EMBL/GenBank/DDBJ whole genome shotgun (WGS) entry which is preliminary data.</text>
</comment>